<protein>
    <submittedName>
        <fullName evidence="2">TfoX/Sxy family protein</fullName>
    </submittedName>
</protein>
<dbReference type="PANTHER" id="PTHR36121:SF1">
    <property type="entry name" value="PROTEIN SXY"/>
    <property type="match status" value="1"/>
</dbReference>
<dbReference type="InterPro" id="IPR047525">
    <property type="entry name" value="TfoX-like"/>
</dbReference>
<organism evidence="2 3">
    <name type="scientific">Thauera sedimentorum</name>
    <dbReference type="NCBI Taxonomy" id="2767595"/>
    <lineage>
        <taxon>Bacteria</taxon>
        <taxon>Pseudomonadati</taxon>
        <taxon>Pseudomonadota</taxon>
        <taxon>Betaproteobacteria</taxon>
        <taxon>Rhodocyclales</taxon>
        <taxon>Zoogloeaceae</taxon>
        <taxon>Thauera</taxon>
    </lineage>
</organism>
<dbReference type="EMBL" id="JACYTO010000001">
    <property type="protein sequence ID" value="MBD8503036.1"/>
    <property type="molecule type" value="Genomic_DNA"/>
</dbReference>
<reference evidence="3" key="1">
    <citation type="submission" date="2023-07" db="EMBL/GenBank/DDBJ databases">
        <title>Thauera sp. CAU 1555 isolated from sand of Yaerae Beach.</title>
        <authorList>
            <person name="Kim W."/>
        </authorList>
    </citation>
    <scope>NUCLEOTIDE SEQUENCE [LARGE SCALE GENOMIC DNA]</scope>
    <source>
        <strain evidence="3">CAU 1555</strain>
    </source>
</reference>
<proteinExistence type="predicted"/>
<evidence type="ECO:0000259" key="1">
    <source>
        <dbReference type="Pfam" id="PF04993"/>
    </source>
</evidence>
<dbReference type="Proteomes" id="UP000603602">
    <property type="component" value="Unassembled WGS sequence"/>
</dbReference>
<dbReference type="PANTHER" id="PTHR36121">
    <property type="entry name" value="PROTEIN SXY"/>
    <property type="match status" value="1"/>
</dbReference>
<dbReference type="RefSeq" id="WP_187717774.1">
    <property type="nucleotide sequence ID" value="NZ_JACTAH010000001.1"/>
</dbReference>
<feature type="domain" description="TfoX N-terminal" evidence="1">
    <location>
        <begin position="14"/>
        <end position="105"/>
    </location>
</feature>
<dbReference type="SUPFAM" id="SSF159894">
    <property type="entry name" value="YgaC/TfoX-N like"/>
    <property type="match status" value="1"/>
</dbReference>
<accession>A0ABR9BA19</accession>
<dbReference type="InterPro" id="IPR007076">
    <property type="entry name" value="TfoX_N"/>
</dbReference>
<dbReference type="Pfam" id="PF04993">
    <property type="entry name" value="TfoX_N"/>
    <property type="match status" value="1"/>
</dbReference>
<evidence type="ECO:0000313" key="3">
    <source>
        <dbReference type="Proteomes" id="UP000603602"/>
    </source>
</evidence>
<gene>
    <name evidence="2" type="ORF">IFO67_09090</name>
</gene>
<name>A0ABR9BA19_9RHOO</name>
<evidence type="ECO:0000313" key="2">
    <source>
        <dbReference type="EMBL" id="MBD8503036.1"/>
    </source>
</evidence>
<sequence length="116" mass="12597">MTVSAELLIYLTDSLAQLGAIQCRRIFGGAGLFLDGLMFAIVADGRLWLKTDGSARGDFLARGLPAFTYRRGGREVALGYHLAPEETLDAPEELLRWCRSAHAAALRSAGKAHARH</sequence>
<dbReference type="Gene3D" id="3.30.1460.30">
    <property type="entry name" value="YgaC/TfoX-N like chaperone"/>
    <property type="match status" value="1"/>
</dbReference>
<comment type="caution">
    <text evidence="2">The sequence shown here is derived from an EMBL/GenBank/DDBJ whole genome shotgun (WGS) entry which is preliminary data.</text>
</comment>
<keyword evidence="3" id="KW-1185">Reference proteome</keyword>